<name>A0A0D2AEP5_9PEZI</name>
<reference evidence="2 3" key="1">
    <citation type="submission" date="2015-01" db="EMBL/GenBank/DDBJ databases">
        <title>The Genome Sequence of Ochroconis gallopava CBS43764.</title>
        <authorList>
            <consortium name="The Broad Institute Genomics Platform"/>
            <person name="Cuomo C."/>
            <person name="de Hoog S."/>
            <person name="Gorbushina A."/>
            <person name="Stielow B."/>
            <person name="Teixiera M."/>
            <person name="Abouelleil A."/>
            <person name="Chapman S.B."/>
            <person name="Priest M."/>
            <person name="Young S.K."/>
            <person name="Wortman J."/>
            <person name="Nusbaum C."/>
            <person name="Birren B."/>
        </authorList>
    </citation>
    <scope>NUCLEOTIDE SEQUENCE [LARGE SCALE GENOMIC DNA]</scope>
    <source>
        <strain evidence="2 3">CBS 43764</strain>
    </source>
</reference>
<gene>
    <name evidence="2" type="ORF">PV09_04085</name>
</gene>
<dbReference type="OrthoDB" id="4331875at2759"/>
<feature type="region of interest" description="Disordered" evidence="1">
    <location>
        <begin position="208"/>
        <end position="230"/>
    </location>
</feature>
<dbReference type="VEuPathDB" id="FungiDB:PV09_04085"/>
<protein>
    <submittedName>
        <fullName evidence="2">Uncharacterized protein</fullName>
    </submittedName>
</protein>
<dbReference type="HOGENOM" id="CLU_082500_0_0_1"/>
<proteinExistence type="predicted"/>
<evidence type="ECO:0000313" key="2">
    <source>
        <dbReference type="EMBL" id="KIW04915.1"/>
    </source>
</evidence>
<keyword evidence="3" id="KW-1185">Reference proteome</keyword>
<evidence type="ECO:0000313" key="3">
    <source>
        <dbReference type="Proteomes" id="UP000053259"/>
    </source>
</evidence>
<dbReference type="AlphaFoldDB" id="A0A0D2AEP5"/>
<dbReference type="EMBL" id="KN847539">
    <property type="protein sequence ID" value="KIW04915.1"/>
    <property type="molecule type" value="Genomic_DNA"/>
</dbReference>
<dbReference type="STRING" id="253628.A0A0D2AEP5"/>
<dbReference type="GeneID" id="27312058"/>
<dbReference type="Proteomes" id="UP000053259">
    <property type="component" value="Unassembled WGS sequence"/>
</dbReference>
<organism evidence="2 3">
    <name type="scientific">Verruconis gallopava</name>
    <dbReference type="NCBI Taxonomy" id="253628"/>
    <lineage>
        <taxon>Eukaryota</taxon>
        <taxon>Fungi</taxon>
        <taxon>Dikarya</taxon>
        <taxon>Ascomycota</taxon>
        <taxon>Pezizomycotina</taxon>
        <taxon>Dothideomycetes</taxon>
        <taxon>Pleosporomycetidae</taxon>
        <taxon>Venturiales</taxon>
        <taxon>Sympoventuriaceae</taxon>
        <taxon>Verruconis</taxon>
    </lineage>
</organism>
<dbReference type="InParanoid" id="A0A0D2AEP5"/>
<dbReference type="RefSeq" id="XP_016214784.1">
    <property type="nucleotide sequence ID" value="XM_016357380.1"/>
</dbReference>
<accession>A0A0D2AEP5</accession>
<evidence type="ECO:0000256" key="1">
    <source>
        <dbReference type="SAM" id="MobiDB-lite"/>
    </source>
</evidence>
<sequence>MKAQLVAALATAAQAGGLGALFARQTITASGNQAYLNSVCSPNVTDTSGTLPPCISVINIQGECAPNNTDALGYLAMAECLCNPPSTFFADWLGCRDCLAFHGGLSDAALARYSVVISSVSNAICTGTPTAQFADYFTSVDAAVPGPTGTATGTTDQAPSQTAVSLYYTASGAQGPGAITGSATAATRSGAAASSVLSGTRSAAATTATSGATAASTSAGSSSSSSSSSGAMATAGRGLGLALVAAGGALVL</sequence>